<dbReference type="Pfam" id="PF07896">
    <property type="entry name" value="DUF1674"/>
    <property type="match status" value="1"/>
</dbReference>
<dbReference type="GO" id="GO:0034553">
    <property type="term" value="P:mitochondrial respiratory chain complex II assembly"/>
    <property type="evidence" value="ECO:0007669"/>
    <property type="project" value="TreeGrafter"/>
</dbReference>
<proteinExistence type="inferred from homology"/>
<accession>A0AAD4N648</accession>
<feature type="compositionally biased region" description="Basic and acidic residues" evidence="3">
    <location>
        <begin position="65"/>
        <end position="78"/>
    </location>
</feature>
<reference evidence="4" key="1">
    <citation type="submission" date="2022-01" db="EMBL/GenBank/DDBJ databases">
        <title>Genome Sequence Resource for Two Populations of Ditylenchus destructor, the Migratory Endoparasitic Phytonematode.</title>
        <authorList>
            <person name="Zhang H."/>
            <person name="Lin R."/>
            <person name="Xie B."/>
        </authorList>
    </citation>
    <scope>NUCLEOTIDE SEQUENCE</scope>
    <source>
        <strain evidence="4">BazhouSP</strain>
    </source>
</reference>
<dbReference type="AlphaFoldDB" id="A0AAD4N648"/>
<dbReference type="Proteomes" id="UP001201812">
    <property type="component" value="Unassembled WGS sequence"/>
</dbReference>
<dbReference type="PANTHER" id="PTHR28524:SF3">
    <property type="entry name" value="SUCCINATE DEHYDROGENASE ASSEMBLY FACTOR 4, MITOCHONDRIAL"/>
    <property type="match status" value="1"/>
</dbReference>
<name>A0AAD4N648_9BILA</name>
<evidence type="ECO:0000256" key="3">
    <source>
        <dbReference type="SAM" id="MobiDB-lite"/>
    </source>
</evidence>
<evidence type="ECO:0000256" key="1">
    <source>
        <dbReference type="ARBA" id="ARBA00005701"/>
    </source>
</evidence>
<gene>
    <name evidence="4" type="ORF">DdX_06563</name>
</gene>
<evidence type="ECO:0000313" key="4">
    <source>
        <dbReference type="EMBL" id="KAI1718148.1"/>
    </source>
</evidence>
<dbReference type="EMBL" id="JAKKPZ010000008">
    <property type="protein sequence ID" value="KAI1718148.1"/>
    <property type="molecule type" value="Genomic_DNA"/>
</dbReference>
<feature type="region of interest" description="Disordered" evidence="3">
    <location>
        <begin position="15"/>
        <end position="78"/>
    </location>
</feature>
<feature type="compositionally biased region" description="Polar residues" evidence="3">
    <location>
        <begin position="22"/>
        <end position="43"/>
    </location>
</feature>
<feature type="compositionally biased region" description="Basic and acidic residues" evidence="3">
    <location>
        <begin position="44"/>
        <end position="56"/>
    </location>
</feature>
<sequence length="78" mass="8585">MNSVFSIVVRRTMASVKPPNPQQSGKILSTNNGNTENEAQTDGQGEKVDARLKEIGGPRGLEPTRYGDWESHGRARDF</sequence>
<protein>
    <recommendedName>
        <fullName evidence="2">Succinate dehydrogenase assembly factor 4, mitochondrial</fullName>
    </recommendedName>
</protein>
<dbReference type="GO" id="GO:0005739">
    <property type="term" value="C:mitochondrion"/>
    <property type="evidence" value="ECO:0007669"/>
    <property type="project" value="TreeGrafter"/>
</dbReference>
<comment type="similarity">
    <text evidence="1">Belongs to the SDHAF4 family.</text>
</comment>
<dbReference type="PANTHER" id="PTHR28524">
    <property type="entry name" value="SUCCINATE DEHYDROGENASE ASSEMBLY FACTOR 4, MITOCHONDRIAL"/>
    <property type="match status" value="1"/>
</dbReference>
<keyword evidence="5" id="KW-1185">Reference proteome</keyword>
<evidence type="ECO:0000313" key="5">
    <source>
        <dbReference type="Proteomes" id="UP001201812"/>
    </source>
</evidence>
<comment type="caution">
    <text evidence="4">The sequence shown here is derived from an EMBL/GenBank/DDBJ whole genome shotgun (WGS) entry which is preliminary data.</text>
</comment>
<organism evidence="4 5">
    <name type="scientific">Ditylenchus destructor</name>
    <dbReference type="NCBI Taxonomy" id="166010"/>
    <lineage>
        <taxon>Eukaryota</taxon>
        <taxon>Metazoa</taxon>
        <taxon>Ecdysozoa</taxon>
        <taxon>Nematoda</taxon>
        <taxon>Chromadorea</taxon>
        <taxon>Rhabditida</taxon>
        <taxon>Tylenchina</taxon>
        <taxon>Tylenchomorpha</taxon>
        <taxon>Sphaerularioidea</taxon>
        <taxon>Anguinidae</taxon>
        <taxon>Anguininae</taxon>
        <taxon>Ditylenchus</taxon>
    </lineage>
</organism>
<dbReference type="InterPro" id="IPR012875">
    <property type="entry name" value="SDHF4"/>
</dbReference>
<evidence type="ECO:0000256" key="2">
    <source>
        <dbReference type="ARBA" id="ARBA00022170"/>
    </source>
</evidence>